<gene>
    <name evidence="1" type="ORF">FrCorBMG51_05400</name>
</gene>
<evidence type="ECO:0000313" key="1">
    <source>
        <dbReference type="EMBL" id="KLL12422.1"/>
    </source>
</evidence>
<evidence type="ECO:0000313" key="2">
    <source>
        <dbReference type="Proteomes" id="UP000035425"/>
    </source>
</evidence>
<name>A0ABR5F6R3_9ACTN</name>
<dbReference type="Proteomes" id="UP000035425">
    <property type="component" value="Unassembled WGS sequence"/>
</dbReference>
<keyword evidence="2" id="KW-1185">Reference proteome</keyword>
<comment type="caution">
    <text evidence="1">The sequence shown here is derived from an EMBL/GenBank/DDBJ whole genome shotgun (WGS) entry which is preliminary data.</text>
</comment>
<dbReference type="Gene3D" id="1.10.10.10">
    <property type="entry name" value="Winged helix-like DNA-binding domain superfamily/Winged helix DNA-binding domain"/>
    <property type="match status" value="1"/>
</dbReference>
<organism evidence="1 2">
    <name type="scientific">Protofrankia coriariae</name>
    <dbReference type="NCBI Taxonomy" id="1562887"/>
    <lineage>
        <taxon>Bacteria</taxon>
        <taxon>Bacillati</taxon>
        <taxon>Actinomycetota</taxon>
        <taxon>Actinomycetes</taxon>
        <taxon>Frankiales</taxon>
        <taxon>Frankiaceae</taxon>
        <taxon>Protofrankia</taxon>
    </lineage>
</organism>
<dbReference type="EMBL" id="JWIO01000005">
    <property type="protein sequence ID" value="KLL12422.1"/>
    <property type="molecule type" value="Genomic_DNA"/>
</dbReference>
<sequence>MPAPRKYPDELRERSVRLVLQMRREQPAEASRAISTVAKRLDVHPATLRLWVNQAEVDQGTRPGTTTPDAARIAELEREVRELKRANEILKAASAFFARELDPRLPR</sequence>
<proteinExistence type="predicted"/>
<protein>
    <submittedName>
        <fullName evidence="1">Transposase</fullName>
    </submittedName>
</protein>
<dbReference type="RefSeq" id="WP_047221974.1">
    <property type="nucleotide sequence ID" value="NZ_JWIO01000005.1"/>
</dbReference>
<dbReference type="InterPro" id="IPR009057">
    <property type="entry name" value="Homeodomain-like_sf"/>
</dbReference>
<dbReference type="Pfam" id="PF01527">
    <property type="entry name" value="HTH_Tnp_1"/>
    <property type="match status" value="1"/>
</dbReference>
<accession>A0ABR5F6R3</accession>
<dbReference type="SUPFAM" id="SSF46689">
    <property type="entry name" value="Homeodomain-like"/>
    <property type="match status" value="1"/>
</dbReference>
<dbReference type="InterPro" id="IPR036388">
    <property type="entry name" value="WH-like_DNA-bd_sf"/>
</dbReference>
<reference evidence="1 2" key="1">
    <citation type="submission" date="2014-12" db="EMBL/GenBank/DDBJ databases">
        <title>Frankia sp. BMG5.1 draft genome.</title>
        <authorList>
            <person name="Gtari M."/>
            <person name="Ghodhbane-Gtari F."/>
            <person name="Nouioui I."/>
            <person name="Ktari A."/>
            <person name="Hezbri K."/>
            <person name="Mimouni W."/>
            <person name="Sbissi I."/>
            <person name="Ayari A."/>
            <person name="Yamanaka T."/>
            <person name="Normand P."/>
            <person name="Tisa L.S."/>
            <person name="Boudabous A."/>
        </authorList>
    </citation>
    <scope>NUCLEOTIDE SEQUENCE [LARGE SCALE GENOMIC DNA]</scope>
    <source>
        <strain evidence="1 2">BMG5.1</strain>
    </source>
</reference>
<dbReference type="InterPro" id="IPR002514">
    <property type="entry name" value="Transposase_8"/>
</dbReference>